<evidence type="ECO:0000313" key="1">
    <source>
        <dbReference type="EMBL" id="TFZ81329.1"/>
    </source>
</evidence>
<dbReference type="AlphaFoldDB" id="A0A4Z0F7X3"/>
<evidence type="ECO:0000313" key="2">
    <source>
        <dbReference type="Proteomes" id="UP000297890"/>
    </source>
</evidence>
<dbReference type="RefSeq" id="WP_135282845.1">
    <property type="nucleotide sequence ID" value="NZ_SRIO01000028.1"/>
</dbReference>
<gene>
    <name evidence="1" type="ORF">E4680_12970</name>
</gene>
<proteinExistence type="predicted"/>
<keyword evidence="2" id="KW-1185">Reference proteome</keyword>
<protein>
    <submittedName>
        <fullName evidence="1">Uncharacterized protein</fullName>
    </submittedName>
</protein>
<comment type="caution">
    <text evidence="1">The sequence shown here is derived from an EMBL/GenBank/DDBJ whole genome shotgun (WGS) entry which is preliminary data.</text>
</comment>
<sequence length="94" mass="10262">MATELKSNLKAPIAADEEGRVRIVLEENDQIPPTGLFVGDNGVGYMLRPGEEIAVPPGVLEILNNAVTSVPVVDPQTLEVIDYRSKKLYPFSRV</sequence>
<dbReference type="Proteomes" id="UP000297890">
    <property type="component" value="Unassembled WGS sequence"/>
</dbReference>
<name>A0A4Z0F7X3_9GAMM</name>
<accession>A0A4Z0F7X3</accession>
<reference evidence="1 2" key="1">
    <citation type="journal article" date="2019" name="ISME J.">
        <title>Candidatus Macondimonas diazotrophica, a novel gammaproteobacterial genus dominating crude-oil-contaminated coastal sediments.</title>
        <authorList>
            <person name="Karthikeyan S."/>
            <person name="Konstantinidis K."/>
        </authorList>
    </citation>
    <scope>NUCLEOTIDE SEQUENCE [LARGE SCALE GENOMIC DNA]</scope>
    <source>
        <strain evidence="1 2">KTK01</strain>
    </source>
</reference>
<dbReference type="EMBL" id="SRIO01000028">
    <property type="protein sequence ID" value="TFZ81329.1"/>
    <property type="molecule type" value="Genomic_DNA"/>
</dbReference>
<organism evidence="1 2">
    <name type="scientific">Candidatus Macondimonas diazotrophica</name>
    <dbReference type="NCBI Taxonomy" id="2305248"/>
    <lineage>
        <taxon>Bacteria</taxon>
        <taxon>Pseudomonadati</taxon>
        <taxon>Pseudomonadota</taxon>
        <taxon>Gammaproteobacteria</taxon>
        <taxon>Chromatiales</taxon>
        <taxon>Ectothiorhodospiraceae</taxon>
        <taxon>Candidatus Macondimonas</taxon>
    </lineage>
</organism>